<feature type="transmembrane region" description="Helical" evidence="2">
    <location>
        <begin position="29"/>
        <end position="53"/>
    </location>
</feature>
<accession>A0A0N1I0L4</accession>
<evidence type="ECO:0000256" key="1">
    <source>
        <dbReference type="SAM" id="MobiDB-lite"/>
    </source>
</evidence>
<feature type="transmembrane region" description="Helical" evidence="2">
    <location>
        <begin position="82"/>
        <end position="101"/>
    </location>
</feature>
<dbReference type="EMBL" id="LFJN01000002">
    <property type="protein sequence ID" value="KPI45074.1"/>
    <property type="molecule type" value="Genomic_DNA"/>
</dbReference>
<feature type="compositionally biased region" description="Basic and acidic residues" evidence="1">
    <location>
        <begin position="1"/>
        <end position="10"/>
    </location>
</feature>
<feature type="transmembrane region" description="Helical" evidence="2">
    <location>
        <begin position="113"/>
        <end position="130"/>
    </location>
</feature>
<sequence>MADQPHDRKPTPVNFDTHSRSQQTTSRNLFFAASLISAISIPIHILATLNLGINIHSPHLPTALDGPSDIRLRSVERATRVAFNYVNVGLFISAVMQHRWAQTNGPQTPHDKAVLLGTLLGGGIVGAQFWRINVYPPLGCLWIAPGLAALGWALAE</sequence>
<protein>
    <submittedName>
        <fullName evidence="3">Uncharacterized protein</fullName>
    </submittedName>
</protein>
<dbReference type="Proteomes" id="UP000038010">
    <property type="component" value="Unassembled WGS sequence"/>
</dbReference>
<name>A0A0N1I0L4_9EURO</name>
<reference evidence="3 4" key="1">
    <citation type="submission" date="2015-06" db="EMBL/GenBank/DDBJ databases">
        <title>Draft genome of the ant-associated black yeast Phialophora attae CBS 131958.</title>
        <authorList>
            <person name="Moreno L.F."/>
            <person name="Stielow B.J."/>
            <person name="de Hoog S."/>
            <person name="Vicente V.A."/>
            <person name="Weiss V.A."/>
            <person name="de Vries M."/>
            <person name="Cruz L.M."/>
            <person name="Souza E.M."/>
        </authorList>
    </citation>
    <scope>NUCLEOTIDE SEQUENCE [LARGE SCALE GENOMIC DNA]</scope>
    <source>
        <strain evidence="3 4">CBS 131958</strain>
    </source>
</reference>
<proteinExistence type="predicted"/>
<gene>
    <name evidence="3" type="ORF">AB675_2548</name>
</gene>
<organism evidence="3 4">
    <name type="scientific">Cyphellophora attinorum</name>
    <dbReference type="NCBI Taxonomy" id="1664694"/>
    <lineage>
        <taxon>Eukaryota</taxon>
        <taxon>Fungi</taxon>
        <taxon>Dikarya</taxon>
        <taxon>Ascomycota</taxon>
        <taxon>Pezizomycotina</taxon>
        <taxon>Eurotiomycetes</taxon>
        <taxon>Chaetothyriomycetidae</taxon>
        <taxon>Chaetothyriales</taxon>
        <taxon>Cyphellophoraceae</taxon>
        <taxon>Cyphellophora</taxon>
    </lineage>
</organism>
<dbReference type="VEuPathDB" id="FungiDB:AB675_2548"/>
<feature type="transmembrane region" description="Helical" evidence="2">
    <location>
        <begin position="136"/>
        <end position="155"/>
    </location>
</feature>
<dbReference type="GeneID" id="28734407"/>
<dbReference type="RefSeq" id="XP_018005037.1">
    <property type="nucleotide sequence ID" value="XM_018142527.1"/>
</dbReference>
<feature type="region of interest" description="Disordered" evidence="1">
    <location>
        <begin position="1"/>
        <end position="21"/>
    </location>
</feature>
<evidence type="ECO:0000256" key="2">
    <source>
        <dbReference type="SAM" id="Phobius"/>
    </source>
</evidence>
<keyword evidence="2" id="KW-1133">Transmembrane helix</keyword>
<keyword evidence="2" id="KW-0812">Transmembrane</keyword>
<dbReference type="STRING" id="1664694.A0A0N1I0L4"/>
<keyword evidence="2" id="KW-0472">Membrane</keyword>
<evidence type="ECO:0000313" key="3">
    <source>
        <dbReference type="EMBL" id="KPI45074.1"/>
    </source>
</evidence>
<keyword evidence="4" id="KW-1185">Reference proteome</keyword>
<dbReference type="AlphaFoldDB" id="A0A0N1I0L4"/>
<evidence type="ECO:0000313" key="4">
    <source>
        <dbReference type="Proteomes" id="UP000038010"/>
    </source>
</evidence>
<comment type="caution">
    <text evidence="3">The sequence shown here is derived from an EMBL/GenBank/DDBJ whole genome shotgun (WGS) entry which is preliminary data.</text>
</comment>